<proteinExistence type="predicted"/>
<feature type="region of interest" description="Disordered" evidence="1">
    <location>
        <begin position="13"/>
        <end position="84"/>
    </location>
</feature>
<evidence type="ECO:0000256" key="1">
    <source>
        <dbReference type="SAM" id="MobiDB-lite"/>
    </source>
</evidence>
<reference evidence="2 3" key="1">
    <citation type="journal article" date="2014" name="Nat. Commun.">
        <title>Multiple recent horizontal transfers of a large genomic region in cheese making fungi.</title>
        <authorList>
            <person name="Cheeseman K."/>
            <person name="Ropars J."/>
            <person name="Renault P."/>
            <person name="Dupont J."/>
            <person name="Gouzy J."/>
            <person name="Branca A."/>
            <person name="Abraham A.L."/>
            <person name="Ceppi M."/>
            <person name="Conseiller E."/>
            <person name="Debuchy R."/>
            <person name="Malagnac F."/>
            <person name="Goarin A."/>
            <person name="Silar P."/>
            <person name="Lacoste S."/>
            <person name="Sallet E."/>
            <person name="Bensimon A."/>
            <person name="Giraud T."/>
            <person name="Brygoo Y."/>
        </authorList>
    </citation>
    <scope>NUCLEOTIDE SEQUENCE [LARGE SCALE GENOMIC DNA]</scope>
    <source>
        <strain evidence="3">FM 013</strain>
    </source>
</reference>
<dbReference type="AlphaFoldDB" id="A0A0G4NZR6"/>
<gene>
    <name evidence="2" type="ORF">PCAMFM013_S003g000343</name>
</gene>
<dbReference type="Proteomes" id="UP000053732">
    <property type="component" value="Unassembled WGS sequence"/>
</dbReference>
<name>A0A0G4NZR6_PENC3</name>
<evidence type="ECO:0000313" key="3">
    <source>
        <dbReference type="Proteomes" id="UP000053732"/>
    </source>
</evidence>
<evidence type="ECO:0000313" key="2">
    <source>
        <dbReference type="EMBL" id="CRL19552.1"/>
    </source>
</evidence>
<sequence length="84" mass="8999">MTLAAKLRQVLTCGRKKDSGPPPISEPRIDTVDGNTEDESYGTLSEVAAPGPVEPTTEEEEEARHESLDKNISGAHSQPQLGNN</sequence>
<feature type="compositionally biased region" description="Polar residues" evidence="1">
    <location>
        <begin position="74"/>
        <end position="84"/>
    </location>
</feature>
<accession>A0A0G4NZR6</accession>
<dbReference type="EMBL" id="HG793136">
    <property type="protein sequence ID" value="CRL19552.1"/>
    <property type="molecule type" value="Genomic_DNA"/>
</dbReference>
<organism evidence="2 3">
    <name type="scientific">Penicillium camemberti (strain FM 013)</name>
    <dbReference type="NCBI Taxonomy" id="1429867"/>
    <lineage>
        <taxon>Eukaryota</taxon>
        <taxon>Fungi</taxon>
        <taxon>Dikarya</taxon>
        <taxon>Ascomycota</taxon>
        <taxon>Pezizomycotina</taxon>
        <taxon>Eurotiomycetes</taxon>
        <taxon>Eurotiomycetidae</taxon>
        <taxon>Eurotiales</taxon>
        <taxon>Aspergillaceae</taxon>
        <taxon>Penicillium</taxon>
    </lineage>
</organism>
<protein>
    <submittedName>
        <fullName evidence="2">Str. FM013</fullName>
    </submittedName>
</protein>
<keyword evidence="3" id="KW-1185">Reference proteome</keyword>